<feature type="non-terminal residue" evidence="2">
    <location>
        <position position="68"/>
    </location>
</feature>
<name>A0A9K3DFH8_9EUKA</name>
<reference evidence="2 3" key="1">
    <citation type="journal article" date="2018" name="PLoS ONE">
        <title>The draft genome of Kipferlia bialata reveals reductive genome evolution in fornicate parasites.</title>
        <authorList>
            <person name="Tanifuji G."/>
            <person name="Takabayashi S."/>
            <person name="Kume K."/>
            <person name="Takagi M."/>
            <person name="Nakayama T."/>
            <person name="Kamikawa R."/>
            <person name="Inagaki Y."/>
            <person name="Hashimoto T."/>
        </authorList>
    </citation>
    <scope>NUCLEOTIDE SEQUENCE [LARGE SCALE GENOMIC DNA]</scope>
    <source>
        <strain evidence="2">NY0173</strain>
    </source>
</reference>
<comment type="caution">
    <text evidence="2">The sequence shown here is derived from an EMBL/GenBank/DDBJ whole genome shotgun (WGS) entry which is preliminary data.</text>
</comment>
<feature type="domain" description="MHD" evidence="1">
    <location>
        <begin position="1"/>
        <end position="68"/>
    </location>
</feature>
<feature type="non-terminal residue" evidence="2">
    <location>
        <position position="1"/>
    </location>
</feature>
<dbReference type="Pfam" id="PF00928">
    <property type="entry name" value="Adap_comp_sub"/>
    <property type="match status" value="1"/>
</dbReference>
<dbReference type="Gene3D" id="2.60.40.1170">
    <property type="entry name" value="Mu homology domain, subdomain B"/>
    <property type="match status" value="2"/>
</dbReference>
<dbReference type="Proteomes" id="UP000265618">
    <property type="component" value="Unassembled WGS sequence"/>
</dbReference>
<proteinExistence type="predicted"/>
<protein>
    <recommendedName>
        <fullName evidence="1">MHD domain-containing protein</fullName>
    </recommendedName>
</protein>
<dbReference type="SUPFAM" id="SSF49447">
    <property type="entry name" value="Second domain of Mu2 adaptin subunit (ap50) of ap2 adaptor"/>
    <property type="match status" value="1"/>
</dbReference>
<evidence type="ECO:0000313" key="2">
    <source>
        <dbReference type="EMBL" id="GIQ93049.1"/>
    </source>
</evidence>
<dbReference type="InterPro" id="IPR028565">
    <property type="entry name" value="MHD"/>
</dbReference>
<dbReference type="AlphaFoldDB" id="A0A9K3DFH8"/>
<evidence type="ECO:0000259" key="1">
    <source>
        <dbReference type="PROSITE" id="PS51072"/>
    </source>
</evidence>
<organism evidence="2 3">
    <name type="scientific">Kipferlia bialata</name>
    <dbReference type="NCBI Taxonomy" id="797122"/>
    <lineage>
        <taxon>Eukaryota</taxon>
        <taxon>Metamonada</taxon>
        <taxon>Carpediemonas-like organisms</taxon>
        <taxon>Kipferlia</taxon>
    </lineage>
</organism>
<dbReference type="PROSITE" id="PS51072">
    <property type="entry name" value="MHD"/>
    <property type="match status" value="1"/>
</dbReference>
<dbReference type="InterPro" id="IPR036168">
    <property type="entry name" value="AP2_Mu_C_sf"/>
</dbReference>
<evidence type="ECO:0000313" key="3">
    <source>
        <dbReference type="Proteomes" id="UP000265618"/>
    </source>
</evidence>
<dbReference type="EMBL" id="BDIP01011294">
    <property type="protein sequence ID" value="GIQ93049.1"/>
    <property type="molecule type" value="Genomic_DNA"/>
</dbReference>
<gene>
    <name evidence="2" type="ORF">KIPB_017222</name>
</gene>
<accession>A0A9K3DFH8</accession>
<sequence length="68" mass="7681">FESQRTISFVPPDKDFTLMSYRISDPSIAPLISLNLNENSMGRSGVAYLLTLRTNYKARTLAKTIEVK</sequence>
<keyword evidence="3" id="KW-1185">Reference proteome</keyword>
<dbReference type="OrthoDB" id="10259133at2759"/>